<reference evidence="2 3" key="1">
    <citation type="journal article" date="2019" name="Environ. Microbiol.">
        <title>At the nexus of three kingdoms: the genome of the mycorrhizal fungus Gigaspora margarita provides insights into plant, endobacterial and fungal interactions.</title>
        <authorList>
            <person name="Venice F."/>
            <person name="Ghignone S."/>
            <person name="Salvioli di Fossalunga A."/>
            <person name="Amselem J."/>
            <person name="Novero M."/>
            <person name="Xianan X."/>
            <person name="Sedzielewska Toro K."/>
            <person name="Morin E."/>
            <person name="Lipzen A."/>
            <person name="Grigoriev I.V."/>
            <person name="Henrissat B."/>
            <person name="Martin F.M."/>
            <person name="Bonfante P."/>
        </authorList>
    </citation>
    <scope>NUCLEOTIDE SEQUENCE [LARGE SCALE GENOMIC DNA]</scope>
    <source>
        <strain evidence="2 3">BEG34</strain>
    </source>
</reference>
<dbReference type="Proteomes" id="UP000439903">
    <property type="component" value="Unassembled WGS sequence"/>
</dbReference>
<keyword evidence="2" id="KW-0808">Transferase</keyword>
<dbReference type="InterPro" id="IPR001245">
    <property type="entry name" value="Ser-Thr/Tyr_kinase_cat_dom"/>
</dbReference>
<dbReference type="InterPro" id="IPR051681">
    <property type="entry name" value="Ser/Thr_Kinases-Pseudokinases"/>
</dbReference>
<protein>
    <submittedName>
        <fullName evidence="2">Kinase-like protein</fullName>
    </submittedName>
</protein>
<dbReference type="Gene3D" id="1.10.510.10">
    <property type="entry name" value="Transferase(Phosphotransferase) domain 1"/>
    <property type="match status" value="1"/>
</dbReference>
<organism evidence="2 3">
    <name type="scientific">Gigaspora margarita</name>
    <dbReference type="NCBI Taxonomy" id="4874"/>
    <lineage>
        <taxon>Eukaryota</taxon>
        <taxon>Fungi</taxon>
        <taxon>Fungi incertae sedis</taxon>
        <taxon>Mucoromycota</taxon>
        <taxon>Glomeromycotina</taxon>
        <taxon>Glomeromycetes</taxon>
        <taxon>Diversisporales</taxon>
        <taxon>Gigasporaceae</taxon>
        <taxon>Gigaspora</taxon>
    </lineage>
</organism>
<dbReference type="SMART" id="SM00671">
    <property type="entry name" value="SEL1"/>
    <property type="match status" value="2"/>
</dbReference>
<dbReference type="InterPro" id="IPR000719">
    <property type="entry name" value="Prot_kinase_dom"/>
</dbReference>
<sequence length="1304" mass="150602">MTYQYVKRLIDEEKIRLIEYGEFEQPQDDPGGGNRRRRLRNNKLMDLYLLDNVDNYDESIVTILLTELRLFEHDNVLKVFGLTFDGQGYYFVRDCYNTDLRAYLSQMSSKGTPLSWNDKLILTRQIVDGLRYLHYDQKIAHSELHPKNIVMCEKIPKIANIRISQIRKRNEIVFSKYDAPEILLSQEISDKKKLNIYSLGFLMWEISNDGVEPFYQNNAVTLALEIIKGVRETPVKGTPSKFIEIYQKSWDNDPANRPTCASIFDELNNISLEDLYTAEKARIGIPANSHTNKPIIINELALDYDLLVKQMQIKKEFINHFAFNRGRNIKEFDFIRAEGAILYDDGNPKIRKASMDSPIVYIPLSVDSTWDQLNTTGLFAKRDKLRTGFRNNDLQIHVPVFTVEYKATVYDKFIQDIESALKISDSAEKAETLEKHFDYYGNYVVTSFTIGGVITIRDWLNVSEDSKAYLKKYIQWAIDYGKGRVAEIFEDVPLDKIPPLDTNGEMDTIGDLYIWFKGLYNNEFGNVISYNKLIPSYRLLPDNLQQELFNITGSQPAKIPDGELIPNAPEKYVKKEFVKFVESVPTFELFLWDLVHNNSLQHGVILHQSSLGHGKKSAFKFLRVPKVTEIKTVTLRLVQPQNHQEAYLLENGIIFKEGDELNLEEIPFAEYSSILNRPLKDFKSAKDQPSHAIYCQIIVNMAKLSFKLTDIKSLQEYSNSVNIAFKSNEPFKNLCKIFGNDYGHLLPRTFTIGGILSKKYISCVKKKLPEGIIQIEYDLNDPKIIENIEYQLAEWKKEFQINTSFSISDNGAIVHCKDTGTWLKDFKEGRNWSVVASEDWTPLYKILQRTSTNIDNTFNQYQIVFNGEELFQKDGQNTFIIGFPGSLIDNNYHIFGAVVKKDENGNWIKYQHPMVSVRFDHQNKSSCAAYIYKNNRFNIRLSKEDTRLLWFVLADPKGYCSNKNRNVRVLYDNLTVNDSLPNIPLKCKNLTSDCVLITTIVSRNDSIFYSIKFKDWSKARISLELTRDQAETYEKVLNERFDDDGFDDDGSDDEDDDKIEQSVQETTVLKWCVIYTGGKQFMISEADNSQTHSWNSFGDYLNSELARLEEDGNEDFDTPPRLTLEKAIEQHKLENGGDLLEAWKTFVSHARRGDRIALYWIGFYLQHDILTASKFFNVRFYEKAIQEFAAIEEFPGRVEANLKTAAMLIYKKSADLGYHEAQLRYAYGLYHGQGVPKNKKSAMHYFKLAALNNNYMAMYNLGITFILGESNDERSEGEKWLIKAAKNGHETSVGFCRAHNIDFS</sequence>
<dbReference type="PANTHER" id="PTHR44329">
    <property type="entry name" value="SERINE/THREONINE-PROTEIN KINASE TNNI3K-RELATED"/>
    <property type="match status" value="1"/>
</dbReference>
<evidence type="ECO:0000313" key="2">
    <source>
        <dbReference type="EMBL" id="KAF0450001.1"/>
    </source>
</evidence>
<dbReference type="GO" id="GO:0005524">
    <property type="term" value="F:ATP binding"/>
    <property type="evidence" value="ECO:0007669"/>
    <property type="project" value="InterPro"/>
</dbReference>
<dbReference type="Pfam" id="PF07714">
    <property type="entry name" value="PK_Tyr_Ser-Thr"/>
    <property type="match status" value="1"/>
</dbReference>
<evidence type="ECO:0000313" key="3">
    <source>
        <dbReference type="Proteomes" id="UP000439903"/>
    </source>
</evidence>
<feature type="domain" description="Protein kinase" evidence="1">
    <location>
        <begin position="1"/>
        <end position="272"/>
    </location>
</feature>
<name>A0A8H3XD30_GIGMA</name>
<dbReference type="InterPro" id="IPR011009">
    <property type="entry name" value="Kinase-like_dom_sf"/>
</dbReference>
<gene>
    <name evidence="2" type="ORF">F8M41_002284</name>
</gene>
<dbReference type="Gene3D" id="1.25.40.10">
    <property type="entry name" value="Tetratricopeptide repeat domain"/>
    <property type="match status" value="1"/>
</dbReference>
<dbReference type="SUPFAM" id="SSF81901">
    <property type="entry name" value="HCP-like"/>
    <property type="match status" value="1"/>
</dbReference>
<dbReference type="PROSITE" id="PS50011">
    <property type="entry name" value="PROTEIN_KINASE_DOM"/>
    <property type="match status" value="1"/>
</dbReference>
<proteinExistence type="predicted"/>
<evidence type="ECO:0000259" key="1">
    <source>
        <dbReference type="PROSITE" id="PS50011"/>
    </source>
</evidence>
<keyword evidence="2" id="KW-0418">Kinase</keyword>
<dbReference type="GO" id="GO:0004674">
    <property type="term" value="F:protein serine/threonine kinase activity"/>
    <property type="evidence" value="ECO:0007669"/>
    <property type="project" value="TreeGrafter"/>
</dbReference>
<dbReference type="InterPro" id="IPR011990">
    <property type="entry name" value="TPR-like_helical_dom_sf"/>
</dbReference>
<dbReference type="SUPFAM" id="SSF56112">
    <property type="entry name" value="Protein kinase-like (PK-like)"/>
    <property type="match status" value="1"/>
</dbReference>
<keyword evidence="3" id="KW-1185">Reference proteome</keyword>
<comment type="caution">
    <text evidence="2">The sequence shown here is derived from an EMBL/GenBank/DDBJ whole genome shotgun (WGS) entry which is preliminary data.</text>
</comment>
<dbReference type="InterPro" id="IPR006597">
    <property type="entry name" value="Sel1-like"/>
</dbReference>
<dbReference type="EMBL" id="WTPW01001194">
    <property type="protein sequence ID" value="KAF0450001.1"/>
    <property type="molecule type" value="Genomic_DNA"/>
</dbReference>
<dbReference type="OrthoDB" id="2354319at2759"/>
<accession>A0A8H3XD30</accession>
<dbReference type="Pfam" id="PF08238">
    <property type="entry name" value="Sel1"/>
    <property type="match status" value="2"/>
</dbReference>